<feature type="region of interest" description="Disordered" evidence="1">
    <location>
        <begin position="580"/>
        <end position="666"/>
    </location>
</feature>
<dbReference type="InterPro" id="IPR027267">
    <property type="entry name" value="AH/BAR_dom_sf"/>
</dbReference>
<dbReference type="GO" id="GO:0015629">
    <property type="term" value="C:actin cytoskeleton"/>
    <property type="evidence" value="ECO:0000318"/>
    <property type="project" value="GO_Central"/>
</dbReference>
<feature type="compositionally biased region" description="Polar residues" evidence="1">
    <location>
        <begin position="627"/>
        <end position="649"/>
    </location>
</feature>
<feature type="region of interest" description="Disordered" evidence="1">
    <location>
        <begin position="746"/>
        <end position="810"/>
    </location>
</feature>
<dbReference type="PROSITE" id="PS51338">
    <property type="entry name" value="IMD"/>
    <property type="match status" value="1"/>
</dbReference>
<dbReference type="GO" id="GO:0007009">
    <property type="term" value="P:plasma membrane organization"/>
    <property type="evidence" value="ECO:0007669"/>
    <property type="project" value="InterPro"/>
</dbReference>
<dbReference type="Gene3D" id="1.20.1270.60">
    <property type="entry name" value="Arfaptin homology (AH) domain/BAR domain"/>
    <property type="match status" value="1"/>
</dbReference>
<feature type="domain" description="IMD" evidence="3">
    <location>
        <begin position="11"/>
        <end position="273"/>
    </location>
</feature>
<feature type="domain" description="WH2" evidence="2">
    <location>
        <begin position="812"/>
        <end position="829"/>
    </location>
</feature>
<dbReference type="GO" id="GO:0003779">
    <property type="term" value="F:actin binding"/>
    <property type="evidence" value="ECO:0000318"/>
    <property type="project" value="GO_Central"/>
</dbReference>
<protein>
    <submittedName>
        <fullName evidence="5">Protein MTSS 1-like isoform X1</fullName>
    </submittedName>
</protein>
<dbReference type="RefSeq" id="XP_035678184.1">
    <property type="nucleotide sequence ID" value="XM_035822291.1"/>
</dbReference>
<feature type="region of interest" description="Disordered" evidence="1">
    <location>
        <begin position="704"/>
        <end position="728"/>
    </location>
</feature>
<organism evidence="4 5">
    <name type="scientific">Branchiostoma floridae</name>
    <name type="common">Florida lancelet</name>
    <name type="synonym">Amphioxus</name>
    <dbReference type="NCBI Taxonomy" id="7739"/>
    <lineage>
        <taxon>Eukaryota</taxon>
        <taxon>Metazoa</taxon>
        <taxon>Chordata</taxon>
        <taxon>Cephalochordata</taxon>
        <taxon>Leptocardii</taxon>
        <taxon>Amphioxiformes</taxon>
        <taxon>Branchiostomatidae</taxon>
        <taxon>Branchiostoma</taxon>
    </lineage>
</organism>
<dbReference type="GO" id="GO:0061024">
    <property type="term" value="P:membrane organization"/>
    <property type="evidence" value="ECO:0000318"/>
    <property type="project" value="GO_Central"/>
</dbReference>
<feature type="compositionally biased region" description="Low complexity" evidence="1">
    <location>
        <begin position="288"/>
        <end position="318"/>
    </location>
</feature>
<feature type="region of interest" description="Disordered" evidence="1">
    <location>
        <begin position="671"/>
        <end position="690"/>
    </location>
</feature>
<sequence>MSWMPCEFLSRMEANIEKECSALGGLFQTIVTDLKSSTPVWEDFLSKATKLHSQLKTTALAAAVFLDSFQKVADMATNTRGATKELGAALTRMCIRHRSIEGKLRHFSSAILEKLVTPLQDRMEDWKKDATQLDKDHAKEYKKARQDIKKKSADTLRLQKKAKKAHNMHFNQACLLGKADVQTQLDTALQGVNELYQALEEAEKNAVRNALITERSRFCVFVSCMQPVVEEELGMLEEITHLQSVLDDMVKMSAQPYQLPPASEQVITDLMSGESTPWGQFHTPPSSPSSIGSRKSSMCSLSSINSSDSRSSGSPSAHFRYRSLSQPPPPPMRLSSVSSHDSGFMSQDTLFLRPPSPSNFSDSSANQAATLQRRNTWNTWGHGSMGSTVERRRKPLSGVFAGVSEMSENPVKYLEAVLSQMTVAIEENEPPPPPPPVLGHIHSSSEHTPSSTTSPSPTSPLPPPLANTWTPPPSSPGLNPPLAGWSNSLPSSPGLTPPATSMWGGHATGSLPLAPVNKPPLPEKPMVTVKAQKSDSGFVSSLVPDFNAPAPEQVIPQPVYVNVNDLGCIAAAQRNRNSIVTTTAGSQSPTTTSSSSGGSDGDGSLALALSRTLSSHQSRSSLGSSGYNTQTTTPSCSEDTISTQESDYSSIGGEDVEGDFDKSSTIPRSGDFSCAYRPTSTPKRPASTAGIPMVVPAGQVQVTPGGVARRSSSMCGPRPPPPVRRSCSTPSAALLNRLAAAQAQFPLPPHPAMEGGLAQEPIKEVGGGDPVRDTTPSSSATSTPTRPALHRTASLTSASPPDTGAAMTVPDIRDSLLEAIKRGVKLRPVSAVNDRSAPKVT</sequence>
<evidence type="ECO:0000259" key="3">
    <source>
        <dbReference type="PROSITE" id="PS51338"/>
    </source>
</evidence>
<feature type="compositionally biased region" description="Pro residues" evidence="1">
    <location>
        <begin position="457"/>
        <end position="479"/>
    </location>
</feature>
<dbReference type="SUPFAM" id="SSF103657">
    <property type="entry name" value="BAR/IMD domain-like"/>
    <property type="match status" value="1"/>
</dbReference>
<feature type="region of interest" description="Disordered" evidence="1">
    <location>
        <begin position="426"/>
        <end position="524"/>
    </location>
</feature>
<feature type="compositionally biased region" description="Low complexity" evidence="1">
    <location>
        <begin position="774"/>
        <end position="787"/>
    </location>
</feature>
<dbReference type="Pfam" id="PF08397">
    <property type="entry name" value="IMD"/>
    <property type="match status" value="1"/>
</dbReference>
<evidence type="ECO:0000313" key="5">
    <source>
        <dbReference type="RefSeq" id="XP_035678184.1"/>
    </source>
</evidence>
<feature type="compositionally biased region" description="Low complexity" evidence="1">
    <location>
        <begin position="446"/>
        <end position="456"/>
    </location>
</feature>
<keyword evidence="4" id="KW-1185">Reference proteome</keyword>
<feature type="region of interest" description="Disordered" evidence="1">
    <location>
        <begin position="273"/>
        <end position="389"/>
    </location>
</feature>
<feature type="compositionally biased region" description="Polar residues" evidence="1">
    <location>
        <begin position="335"/>
        <end position="349"/>
    </location>
</feature>
<proteinExistence type="predicted"/>
<dbReference type="GO" id="GO:0009898">
    <property type="term" value="C:cytoplasmic side of plasma membrane"/>
    <property type="evidence" value="ECO:0000318"/>
    <property type="project" value="GO_Central"/>
</dbReference>
<dbReference type="OMA" id="CYSEDTI"/>
<dbReference type="PROSITE" id="PS51082">
    <property type="entry name" value="WH2"/>
    <property type="match status" value="1"/>
</dbReference>
<dbReference type="OrthoDB" id="10061327at2759"/>
<reference evidence="4" key="1">
    <citation type="journal article" date="2020" name="Nat. Ecol. Evol.">
        <title>Deeply conserved synteny resolves early events in vertebrate evolution.</title>
        <authorList>
            <person name="Simakov O."/>
            <person name="Marletaz F."/>
            <person name="Yue J.X."/>
            <person name="O'Connell B."/>
            <person name="Jenkins J."/>
            <person name="Brandt A."/>
            <person name="Calef R."/>
            <person name="Tung C.H."/>
            <person name="Huang T.K."/>
            <person name="Schmutz J."/>
            <person name="Satoh N."/>
            <person name="Yu J.K."/>
            <person name="Putnam N.H."/>
            <person name="Green R.E."/>
            <person name="Rokhsar D.S."/>
        </authorList>
    </citation>
    <scope>NUCLEOTIDE SEQUENCE [LARGE SCALE GENOMIC DNA]</scope>
    <source>
        <strain evidence="4">S238N-H82</strain>
    </source>
</reference>
<dbReference type="KEGG" id="bfo:118416988"/>
<name>A0A9J7MTG1_BRAFL</name>
<evidence type="ECO:0000313" key="4">
    <source>
        <dbReference type="Proteomes" id="UP000001554"/>
    </source>
</evidence>
<feature type="compositionally biased region" description="Polar residues" evidence="1">
    <location>
        <begin position="485"/>
        <end position="494"/>
    </location>
</feature>
<reference evidence="5" key="2">
    <citation type="submission" date="2025-08" db="UniProtKB">
        <authorList>
            <consortium name="RefSeq"/>
        </authorList>
    </citation>
    <scope>IDENTIFICATION</scope>
    <source>
        <strain evidence="5">S238N-H82</strain>
        <tissue evidence="5">Testes</tissue>
    </source>
</reference>
<dbReference type="InterPro" id="IPR003124">
    <property type="entry name" value="WH2_dom"/>
</dbReference>
<dbReference type="AlphaFoldDB" id="A0A9J7MTG1"/>
<gene>
    <name evidence="5" type="primary">LOC118416988</name>
</gene>
<dbReference type="GeneID" id="118416988"/>
<dbReference type="PANTHER" id="PTHR15708">
    <property type="entry name" value="ACTIN BUNDLING/MISSING IN METASTASIS-RELATED"/>
    <property type="match status" value="1"/>
</dbReference>
<feature type="compositionally biased region" description="Polar residues" evidence="1">
    <location>
        <begin position="358"/>
        <end position="387"/>
    </location>
</feature>
<dbReference type="GO" id="GO:0005543">
    <property type="term" value="F:phospholipid binding"/>
    <property type="evidence" value="ECO:0000318"/>
    <property type="project" value="GO_Central"/>
</dbReference>
<evidence type="ECO:0000256" key="1">
    <source>
        <dbReference type="SAM" id="MobiDB-lite"/>
    </source>
</evidence>
<feature type="compositionally biased region" description="Low complexity" evidence="1">
    <location>
        <begin position="581"/>
        <end position="626"/>
    </location>
</feature>
<accession>A0A9J7MTG1</accession>
<dbReference type="GO" id="GO:0030031">
    <property type="term" value="P:cell projection assembly"/>
    <property type="evidence" value="ECO:0000318"/>
    <property type="project" value="GO_Central"/>
</dbReference>
<dbReference type="InterPro" id="IPR030127">
    <property type="entry name" value="MTSS1/MTSS2"/>
</dbReference>
<evidence type="ECO:0000259" key="2">
    <source>
        <dbReference type="PROSITE" id="PS51082"/>
    </source>
</evidence>
<dbReference type="Proteomes" id="UP000001554">
    <property type="component" value="Chromosome 6"/>
</dbReference>
<dbReference type="PANTHER" id="PTHR15708:SF4">
    <property type="entry name" value="FI21477P1-RELATED"/>
    <property type="match status" value="1"/>
</dbReference>
<dbReference type="InterPro" id="IPR013606">
    <property type="entry name" value="I-BAR_dom"/>
</dbReference>